<accession>A0ACC2XWA4</accession>
<dbReference type="EMBL" id="JASBWV010000001">
    <property type="protein sequence ID" value="KAJ9128257.1"/>
    <property type="molecule type" value="Genomic_DNA"/>
</dbReference>
<gene>
    <name evidence="1" type="ORF">QFC24_000550</name>
</gene>
<keyword evidence="2" id="KW-1185">Reference proteome</keyword>
<sequence length="337" mass="37016">MSRKSTPQAGAVAHQRINIGGIHTVVYNLEAAKRSDLPITVLIATHGRGEDQFGLTKLVEGTYKKINELENQAGNSGKKKRELIIVTLDQRNHGERKVDDISNQGFEANDRHAVDMCAMYRGTARDISFLIDFIPAYLFPEGERTIEKFAVTGVSLGGELLSQALSRGGSAVDRSPFQGHATWIVLRDEPRVTIGIPIIGCPDYYSMIKERIARKPPSNGQRTLVGPAWPPSFAELIAKGDPCAVDYTSHDPAINPYINKQILILGGGDDKLVPPRFGQKIYDEMYMGEKGAKDMIIQDGVGHDTSSEMIERVGEWIWKYGLSGAEPSAPVQQASQL</sequence>
<reference evidence="1" key="1">
    <citation type="submission" date="2023-04" db="EMBL/GenBank/DDBJ databases">
        <title>Draft Genome sequencing of Naganishia species isolated from polar environments using Oxford Nanopore Technology.</title>
        <authorList>
            <person name="Leo P."/>
            <person name="Venkateswaran K."/>
        </authorList>
    </citation>
    <scope>NUCLEOTIDE SEQUENCE</scope>
    <source>
        <strain evidence="1">DBVPG 5303</strain>
    </source>
</reference>
<proteinExistence type="predicted"/>
<evidence type="ECO:0000313" key="2">
    <source>
        <dbReference type="Proteomes" id="UP001234202"/>
    </source>
</evidence>
<evidence type="ECO:0000313" key="1">
    <source>
        <dbReference type="EMBL" id="KAJ9128257.1"/>
    </source>
</evidence>
<protein>
    <submittedName>
        <fullName evidence="1">Uncharacterized protein</fullName>
    </submittedName>
</protein>
<dbReference type="Proteomes" id="UP001234202">
    <property type="component" value="Unassembled WGS sequence"/>
</dbReference>
<organism evidence="1 2">
    <name type="scientific">Naganishia onofrii</name>
    <dbReference type="NCBI Taxonomy" id="1851511"/>
    <lineage>
        <taxon>Eukaryota</taxon>
        <taxon>Fungi</taxon>
        <taxon>Dikarya</taxon>
        <taxon>Basidiomycota</taxon>
        <taxon>Agaricomycotina</taxon>
        <taxon>Tremellomycetes</taxon>
        <taxon>Filobasidiales</taxon>
        <taxon>Filobasidiaceae</taxon>
        <taxon>Naganishia</taxon>
    </lineage>
</organism>
<comment type="caution">
    <text evidence="1">The sequence shown here is derived from an EMBL/GenBank/DDBJ whole genome shotgun (WGS) entry which is preliminary data.</text>
</comment>
<name>A0ACC2XWA4_9TREE</name>